<feature type="chain" id="PRO_5016326549" evidence="1">
    <location>
        <begin position="20"/>
        <end position="227"/>
    </location>
</feature>
<dbReference type="EMBL" id="MSFK01000015">
    <property type="protein sequence ID" value="PWY86505.1"/>
    <property type="molecule type" value="Genomic_DNA"/>
</dbReference>
<reference evidence="2 3" key="1">
    <citation type="submission" date="2016-12" db="EMBL/GenBank/DDBJ databases">
        <title>The genomes of Aspergillus section Nigri reveals drivers in fungal speciation.</title>
        <authorList>
            <consortium name="DOE Joint Genome Institute"/>
            <person name="Vesth T.C."/>
            <person name="Nybo J."/>
            <person name="Theobald S."/>
            <person name="Brandl J."/>
            <person name="Frisvad J.C."/>
            <person name="Nielsen K.F."/>
            <person name="Lyhne E.K."/>
            <person name="Kogle M.E."/>
            <person name="Kuo A."/>
            <person name="Riley R."/>
            <person name="Clum A."/>
            <person name="Nolan M."/>
            <person name="Lipzen A."/>
            <person name="Salamov A."/>
            <person name="Henrissat B."/>
            <person name="Wiebenga A."/>
            <person name="De Vries R.P."/>
            <person name="Grigoriev I.V."/>
            <person name="Mortensen U.H."/>
            <person name="Andersen M.R."/>
            <person name="Baker S.E."/>
        </authorList>
    </citation>
    <scope>NUCLEOTIDE SEQUENCE [LARGE SCALE GENOMIC DNA]</scope>
    <source>
        <strain evidence="2 3">CBS 115572</strain>
    </source>
</reference>
<name>A0A317WKB3_9EURO</name>
<sequence length="227" mass="25474">MAAGIGALLWAAIAQTVRHILLEEWESLIGGPQEKFHVIVTVIDVERQADWRSRMVDGCLLDRNQRRSEDKISSGFPSERKFSTRRRSMGWAHGSQPSAQLTELEGPGRWMDGAQLRPTSVPELAEPRDPKWWLSYGRLASELVEDTYHAFCWPPADLPTVLALKVTARISGDGIVLRIPAEECHYPTDPPDEATSMNDDKDMRIRRLGCLASAVSLWQDASVLLRS</sequence>
<keyword evidence="3" id="KW-1185">Reference proteome</keyword>
<comment type="caution">
    <text evidence="2">The sequence shown here is derived from an EMBL/GenBank/DDBJ whole genome shotgun (WGS) entry which is preliminary data.</text>
</comment>
<dbReference type="OrthoDB" id="10510049at2759"/>
<evidence type="ECO:0000313" key="2">
    <source>
        <dbReference type="EMBL" id="PWY86505.1"/>
    </source>
</evidence>
<dbReference type="AlphaFoldDB" id="A0A317WKB3"/>
<evidence type="ECO:0000313" key="3">
    <source>
        <dbReference type="Proteomes" id="UP000246702"/>
    </source>
</evidence>
<dbReference type="GeneID" id="37115449"/>
<protein>
    <submittedName>
        <fullName evidence="2">Uncharacterized protein</fullName>
    </submittedName>
</protein>
<dbReference type="RefSeq" id="XP_025467096.1">
    <property type="nucleotide sequence ID" value="XM_025613306.1"/>
</dbReference>
<dbReference type="Proteomes" id="UP000246702">
    <property type="component" value="Unassembled WGS sequence"/>
</dbReference>
<accession>A0A317WKB3</accession>
<gene>
    <name evidence="2" type="ORF">BO94DRAFT_546732</name>
</gene>
<evidence type="ECO:0000256" key="1">
    <source>
        <dbReference type="SAM" id="SignalP"/>
    </source>
</evidence>
<feature type="signal peptide" evidence="1">
    <location>
        <begin position="1"/>
        <end position="19"/>
    </location>
</feature>
<organism evidence="2 3">
    <name type="scientific">Aspergillus sclerotioniger CBS 115572</name>
    <dbReference type="NCBI Taxonomy" id="1450535"/>
    <lineage>
        <taxon>Eukaryota</taxon>
        <taxon>Fungi</taxon>
        <taxon>Dikarya</taxon>
        <taxon>Ascomycota</taxon>
        <taxon>Pezizomycotina</taxon>
        <taxon>Eurotiomycetes</taxon>
        <taxon>Eurotiomycetidae</taxon>
        <taxon>Eurotiales</taxon>
        <taxon>Aspergillaceae</taxon>
        <taxon>Aspergillus</taxon>
        <taxon>Aspergillus subgen. Circumdati</taxon>
    </lineage>
</organism>
<proteinExistence type="predicted"/>
<keyword evidence="1" id="KW-0732">Signal</keyword>